<dbReference type="PANTHER" id="PTHR21529:SF4">
    <property type="entry name" value="TPR AND ANKYRIN REPEAT-CONTAINING PROTEIN 1"/>
    <property type="match status" value="1"/>
</dbReference>
<organism evidence="1 2">
    <name type="scientific">Armillaria gallica</name>
    <name type="common">Bulbous honey fungus</name>
    <name type="synonym">Armillaria bulbosa</name>
    <dbReference type="NCBI Taxonomy" id="47427"/>
    <lineage>
        <taxon>Eukaryota</taxon>
        <taxon>Fungi</taxon>
        <taxon>Dikarya</taxon>
        <taxon>Basidiomycota</taxon>
        <taxon>Agaricomycotina</taxon>
        <taxon>Agaricomycetes</taxon>
        <taxon>Agaricomycetidae</taxon>
        <taxon>Agaricales</taxon>
        <taxon>Marasmiineae</taxon>
        <taxon>Physalacriaceae</taxon>
        <taxon>Armillaria</taxon>
    </lineage>
</organism>
<dbReference type="STRING" id="47427.A0A2H3C9Y1"/>
<dbReference type="InterPro" id="IPR027417">
    <property type="entry name" value="P-loop_NTPase"/>
</dbReference>
<gene>
    <name evidence="1" type="ORF">ARMGADRAFT_102414</name>
</gene>
<name>A0A2H3C9Y1_ARMGA</name>
<accession>A0A2H3C9Y1</accession>
<keyword evidence="2" id="KW-1185">Reference proteome</keyword>
<dbReference type="OMA" id="ELIVEFW"/>
<dbReference type="SUPFAM" id="SSF52540">
    <property type="entry name" value="P-loop containing nucleoside triphosphate hydrolases"/>
    <property type="match status" value="1"/>
</dbReference>
<dbReference type="EMBL" id="KZ293758">
    <property type="protein sequence ID" value="PBK79885.1"/>
    <property type="molecule type" value="Genomic_DNA"/>
</dbReference>
<dbReference type="Proteomes" id="UP000217790">
    <property type="component" value="Unassembled WGS sequence"/>
</dbReference>
<sequence>MFQLAINYRSHAGIVDCAHSIIDLIMIFWEDSIDRLSPEMGIVDGVKPVFFNNEDHAQLKRFIFGDRGKPIEFGAQQCIIVRNETAREKLRQQVGEVGLVLTVYESKGLEFNDV</sequence>
<evidence type="ECO:0000313" key="1">
    <source>
        <dbReference type="EMBL" id="PBK79885.1"/>
    </source>
</evidence>
<proteinExistence type="predicted"/>
<dbReference type="PANTHER" id="PTHR21529">
    <property type="entry name" value="MAMMARY TURMOR VIRUS RECEPTOR HOMOLOG 1, 2 MTVR1, 2"/>
    <property type="match status" value="1"/>
</dbReference>
<evidence type="ECO:0000313" key="2">
    <source>
        <dbReference type="Proteomes" id="UP000217790"/>
    </source>
</evidence>
<feature type="non-terminal residue" evidence="1">
    <location>
        <position position="114"/>
    </location>
</feature>
<dbReference type="AlphaFoldDB" id="A0A2H3C9Y1"/>
<protein>
    <submittedName>
        <fullName evidence="1">Uncharacterized protein</fullName>
    </submittedName>
</protein>
<dbReference type="InterPro" id="IPR039904">
    <property type="entry name" value="TRANK1"/>
</dbReference>
<reference evidence="2" key="1">
    <citation type="journal article" date="2017" name="Nat. Ecol. Evol.">
        <title>Genome expansion and lineage-specific genetic innovations in the forest pathogenic fungi Armillaria.</title>
        <authorList>
            <person name="Sipos G."/>
            <person name="Prasanna A.N."/>
            <person name="Walter M.C."/>
            <person name="O'Connor E."/>
            <person name="Balint B."/>
            <person name="Krizsan K."/>
            <person name="Kiss B."/>
            <person name="Hess J."/>
            <person name="Varga T."/>
            <person name="Slot J."/>
            <person name="Riley R."/>
            <person name="Boka B."/>
            <person name="Rigling D."/>
            <person name="Barry K."/>
            <person name="Lee J."/>
            <person name="Mihaltcheva S."/>
            <person name="LaButti K."/>
            <person name="Lipzen A."/>
            <person name="Waldron R."/>
            <person name="Moloney N.M."/>
            <person name="Sperisen C."/>
            <person name="Kredics L."/>
            <person name="Vagvoelgyi C."/>
            <person name="Patrignani A."/>
            <person name="Fitzpatrick D."/>
            <person name="Nagy I."/>
            <person name="Doyle S."/>
            <person name="Anderson J.B."/>
            <person name="Grigoriev I.V."/>
            <person name="Gueldener U."/>
            <person name="Muensterkoetter M."/>
            <person name="Nagy L.G."/>
        </authorList>
    </citation>
    <scope>NUCLEOTIDE SEQUENCE [LARGE SCALE GENOMIC DNA]</scope>
    <source>
        <strain evidence="2">Ar21-2</strain>
    </source>
</reference>
<dbReference type="InParanoid" id="A0A2H3C9Y1"/>
<dbReference type="OrthoDB" id="3156807at2759"/>